<dbReference type="PROSITE" id="PS50294">
    <property type="entry name" value="WD_REPEATS_REGION"/>
    <property type="match status" value="1"/>
</dbReference>
<keyword evidence="4" id="KW-0677">Repeat</keyword>
<dbReference type="InterPro" id="IPR012953">
    <property type="entry name" value="BOP1_N_dom"/>
</dbReference>
<evidence type="ECO:0000256" key="1">
    <source>
        <dbReference type="ARBA" id="ARBA00022517"/>
    </source>
</evidence>
<dbReference type="PROSITE" id="PS50888">
    <property type="entry name" value="BHLH"/>
    <property type="match status" value="1"/>
</dbReference>
<feature type="compositionally biased region" description="Acidic residues" evidence="8">
    <location>
        <begin position="59"/>
        <end position="71"/>
    </location>
</feature>
<dbReference type="InterPro" id="IPR036638">
    <property type="entry name" value="HLH_DNA-bd_sf"/>
</dbReference>
<keyword evidence="3 7" id="KW-0853">WD repeat</keyword>
<evidence type="ECO:0000256" key="2">
    <source>
        <dbReference type="ARBA" id="ARBA00022552"/>
    </source>
</evidence>
<feature type="region of interest" description="Disordered" evidence="8">
    <location>
        <begin position="1"/>
        <end position="118"/>
    </location>
</feature>
<dbReference type="GO" id="GO:0005654">
    <property type="term" value="C:nucleoplasm"/>
    <property type="evidence" value="ECO:0007669"/>
    <property type="project" value="UniProtKB-SubCell"/>
</dbReference>
<dbReference type="GO" id="GO:0070545">
    <property type="term" value="C:PeBoW complex"/>
    <property type="evidence" value="ECO:0007669"/>
    <property type="project" value="TreeGrafter"/>
</dbReference>
<gene>
    <name evidence="6" type="primary">ERB1</name>
    <name evidence="10" type="ORF">BDV95DRAFT_596218</name>
</gene>
<dbReference type="FunFam" id="2.130.10.10:FF:000061">
    <property type="entry name" value="Ribosome biogenesis protein BOP1 homolog"/>
    <property type="match status" value="1"/>
</dbReference>
<comment type="subunit">
    <text evidence="6">Component of the NOP7 complex, composed of ERB1, NOP7 and YTM1. Within the NOP7 complex ERB1 appears to interact directly with NOP7 and YTM1. The NOP7 complex also associates with the 66S pre-ribosome.</text>
</comment>
<reference evidence="10 11" key="1">
    <citation type="submission" date="2020-01" db="EMBL/GenBank/DDBJ databases">
        <authorList>
            <consortium name="DOE Joint Genome Institute"/>
            <person name="Haridas S."/>
            <person name="Albert R."/>
            <person name="Binder M."/>
            <person name="Bloem J."/>
            <person name="Labutti K."/>
            <person name="Salamov A."/>
            <person name="Andreopoulos B."/>
            <person name="Baker S.E."/>
            <person name="Barry K."/>
            <person name="Bills G."/>
            <person name="Bluhm B.H."/>
            <person name="Cannon C."/>
            <person name="Castanera R."/>
            <person name="Culley D.E."/>
            <person name="Daum C."/>
            <person name="Ezra D."/>
            <person name="Gonzalez J.B."/>
            <person name="Henrissat B."/>
            <person name="Kuo A."/>
            <person name="Liang C."/>
            <person name="Lipzen A."/>
            <person name="Lutzoni F."/>
            <person name="Magnuson J."/>
            <person name="Mondo S."/>
            <person name="Nolan M."/>
            <person name="Ohm R."/>
            <person name="Pangilinan J."/>
            <person name="Park H.-J.H."/>
            <person name="Ramirez L."/>
            <person name="Alfaro M."/>
            <person name="Sun H."/>
            <person name="Tritt A."/>
            <person name="Yoshinaga Y."/>
            <person name="Zwiers L.-H.L."/>
            <person name="Turgeon B.G."/>
            <person name="Goodwin S.B."/>
            <person name="Spatafora J.W."/>
            <person name="Crous P.W."/>
            <person name="Grigoriev I.V."/>
        </authorList>
    </citation>
    <scope>NUCLEOTIDE SEQUENCE [LARGE SCALE GENOMIC DNA]</scope>
    <source>
        <strain evidence="10 11">CBS 611.86</strain>
    </source>
</reference>
<dbReference type="SMART" id="SM00353">
    <property type="entry name" value="HLH"/>
    <property type="match status" value="1"/>
</dbReference>
<name>A0A7C8M809_9PLEO</name>
<dbReference type="Pfam" id="PF08145">
    <property type="entry name" value="BOP1NT"/>
    <property type="match status" value="1"/>
</dbReference>
<dbReference type="SMART" id="SM01035">
    <property type="entry name" value="BOP1NT"/>
    <property type="match status" value="1"/>
</dbReference>
<accession>A0A7C8M809</accession>
<dbReference type="InterPro" id="IPR019775">
    <property type="entry name" value="WD40_repeat_CS"/>
</dbReference>
<dbReference type="EMBL" id="JAADJZ010000015">
    <property type="protein sequence ID" value="KAF2869935.1"/>
    <property type="molecule type" value="Genomic_DNA"/>
</dbReference>
<dbReference type="PANTHER" id="PTHR17605">
    <property type="entry name" value="RIBOSOME BIOGENESIS PROTEIN BOP1 BLOCK OF PROLIFERATION 1 PROTEIN"/>
    <property type="match status" value="1"/>
</dbReference>
<dbReference type="Pfam" id="PF00010">
    <property type="entry name" value="HLH"/>
    <property type="match status" value="1"/>
</dbReference>
<protein>
    <recommendedName>
        <fullName evidence="6">Ribosome biogenesis protein ERB1</fullName>
    </recommendedName>
    <alternativeName>
        <fullName evidence="6">Eukaryotic ribosome biogenesis protein 1</fullName>
    </alternativeName>
</protein>
<dbReference type="InterPro" id="IPR028598">
    <property type="entry name" value="BOP1/Erb1"/>
</dbReference>
<dbReference type="GO" id="GO:0000466">
    <property type="term" value="P:maturation of 5.8S rRNA from tricistronic rRNA transcript (SSU-rRNA, 5.8S rRNA, LSU-rRNA)"/>
    <property type="evidence" value="ECO:0007669"/>
    <property type="project" value="UniProtKB-UniRule"/>
</dbReference>
<keyword evidence="11" id="KW-1185">Reference proteome</keyword>
<feature type="region of interest" description="Disordered" evidence="8">
    <location>
        <begin position="1314"/>
        <end position="1370"/>
    </location>
</feature>
<dbReference type="Pfam" id="PF00400">
    <property type="entry name" value="WD40"/>
    <property type="match status" value="1"/>
</dbReference>
<dbReference type="PROSITE" id="PS00678">
    <property type="entry name" value="WD_REPEATS_1"/>
    <property type="match status" value="1"/>
</dbReference>
<sequence length="1401" mass="153494">MAGNPRKRKAVTRDAPQESSSDEELADGLLEGILSHSEDDSDEDLGDNVDGEASSGVEDFSDEEQDEDEAAEGTTSHEAAESDEEDIREQIRRLTTAERPEHHESLTNGNNPSDSMEDVAETLKPNYTVTTDANGNPRYVYNEIDPVYDSEDSDAGDITNTIGNISLSYYDAYPHIGYDVDGRKIMRPAKGGALDALLDSIDIPKGWTGLTDPATGKPLNLSEEELDVLKKITRNEIVEDGYDPYPDMVHYFSGKMEIMPLSAAPEPKRRFVPSKHEAKRVMKIVKAIREGRIKPYKAPSEEEEEDEQTHYDLWSNEVPRPEHSMHISAPKQPPPGYDASYHPPPEYLPDKDEKAAWLGADEEDREKEYLPADHDALRKVPGYDRFVKERFERSLDLYLAPRIRRNKLNIDPESLLPKLPSPDELKPFPTVTAAICRGQEGRVRSVSIDPHGIFIASGGDDGFVRIWELMTGRQLWNVKLSDEDAVDAVQWRPGKEAAIVSAAAGENIYLIVPFTILSPDVEQNSRDVLDAGWGYAASKPSNTAHGVVVKEPPGKWSRPGPRLENKGVLVQTTVRSAVKVINWHRKGDYFATVSPRGQSSSVAIHTLSKHLTQLPFRRLKGIAQSAQFHPSKALFFVATRNTIRSYDLAKQELVKILQPGAKWISSIDVHPGGDNIIVGTYDKRLLWHDLDLSTKPYKTLRFHKQAIRAVRFHQGGLPLFADASDDGSLQIFHGKVVGDLMENATIVPLKILSGHKVKSRLGVMDIDWHPREPWRLGKRRKYGEESIRLASESLVVLWRCVIWPRHVPTLPSHPKHKTTPALPLCTPTGRPPHCALARGVFCAMGVFVVTVGRGSRVCSTSRSPCGQLRPCTSPPSRFGRRRRLSGLAGAASDAAACQRPRRTAHAASQPPLIRGRWVRSATSVCGRVWAPSPLVAHSVLQLLALARAPTGCTAELLQSLPADRPMSSPTAAQRSIMPRPNNFPPTPAPSTDITGKSSANAAQLDAGFALPPAALAASSRGSTTSSAASNTSDSSYRPLSPSSPVTAAKPAPAIRKRSNANQGAVITTGDYSLPPPPTRSRKIIQMKPKESQEPPKSQPAPAPNSKATPAPTAGSKRKQGGNATAAGRKIARKTAHSLIERRRRSKMNEEFGVLKDMIPACAGQEMHKLAILQASIEYMRYLEQCVADLKDSHRTRRDSHTPTSPPKQRPMPQVNRHIAEEEDEDEDEDDDEEMSDAVSPSYTANPEPKPTSYHFAKGSPAIYPSDRSVYSTTASPNIYPGDARHHQTTISPALQPSDPHHYSLASSIRSAATSPSIHASPAFRGQTSSYSQFNNPFPSAPSSKGSISAPSGVNFALTSPALGPQADREDHEATEALLMLNTDRRSWSGARGMSVKDLLSG</sequence>
<comment type="function">
    <text evidence="6">Component of the NOP7 complex, which is required for maturation of the 25S and 5.8S ribosomal RNAs and formation of the 60S ribosome.</text>
</comment>
<feature type="compositionally biased region" description="Acidic residues" evidence="8">
    <location>
        <begin position="39"/>
        <end position="50"/>
    </location>
</feature>
<dbReference type="Gene3D" id="4.10.280.10">
    <property type="entry name" value="Helix-loop-helix DNA-binding domain"/>
    <property type="match status" value="1"/>
</dbReference>
<feature type="repeat" description="WD" evidence="7">
    <location>
        <begin position="436"/>
        <end position="477"/>
    </location>
</feature>
<evidence type="ECO:0000313" key="10">
    <source>
        <dbReference type="EMBL" id="KAF2869935.1"/>
    </source>
</evidence>
<evidence type="ECO:0000256" key="4">
    <source>
        <dbReference type="ARBA" id="ARBA00022737"/>
    </source>
</evidence>
<evidence type="ECO:0000256" key="5">
    <source>
        <dbReference type="ARBA" id="ARBA00023242"/>
    </source>
</evidence>
<feature type="region of interest" description="Disordered" evidence="8">
    <location>
        <begin position="1192"/>
        <end position="1300"/>
    </location>
</feature>
<evidence type="ECO:0000313" key="11">
    <source>
        <dbReference type="Proteomes" id="UP000481861"/>
    </source>
</evidence>
<comment type="subcellular location">
    <subcellularLocation>
        <location evidence="6">Nucleus</location>
        <location evidence="6">Nucleolus</location>
    </subcellularLocation>
    <subcellularLocation>
        <location evidence="6">Nucleus</location>
        <location evidence="6">Nucleoplasm</location>
    </subcellularLocation>
</comment>
<feature type="compositionally biased region" description="Polar residues" evidence="8">
    <location>
        <begin position="1325"/>
        <end position="1351"/>
    </location>
</feature>
<evidence type="ECO:0000256" key="3">
    <source>
        <dbReference type="ARBA" id="ARBA00022574"/>
    </source>
</evidence>
<dbReference type="InterPro" id="IPR011598">
    <property type="entry name" value="bHLH_dom"/>
</dbReference>
<comment type="caution">
    <text evidence="10">The sequence shown here is derived from an EMBL/GenBank/DDBJ whole genome shotgun (WGS) entry which is preliminary data.</text>
</comment>
<dbReference type="SUPFAM" id="SSF47459">
    <property type="entry name" value="HLH, helix-loop-helix DNA-binding domain"/>
    <property type="match status" value="1"/>
</dbReference>
<feature type="region of interest" description="Disordered" evidence="8">
    <location>
        <begin position="1020"/>
        <end position="1131"/>
    </location>
</feature>
<dbReference type="HAMAP" id="MF_03027">
    <property type="entry name" value="BOP1"/>
    <property type="match status" value="1"/>
</dbReference>
<feature type="compositionally biased region" description="Low complexity" evidence="8">
    <location>
        <begin position="1020"/>
        <end position="1044"/>
    </location>
</feature>
<dbReference type="PROSITE" id="PS50082">
    <property type="entry name" value="WD_REPEATS_2"/>
    <property type="match status" value="1"/>
</dbReference>
<evidence type="ECO:0000256" key="8">
    <source>
        <dbReference type="SAM" id="MobiDB-lite"/>
    </source>
</evidence>
<comment type="similarity">
    <text evidence="6">Belongs to the WD repeat BOP1/ERB1 family.</text>
</comment>
<feature type="region of interest" description="Disordered" evidence="8">
    <location>
        <begin position="959"/>
        <end position="999"/>
    </location>
</feature>
<organism evidence="10 11">
    <name type="scientific">Massariosphaeria phaeospora</name>
    <dbReference type="NCBI Taxonomy" id="100035"/>
    <lineage>
        <taxon>Eukaryota</taxon>
        <taxon>Fungi</taxon>
        <taxon>Dikarya</taxon>
        <taxon>Ascomycota</taxon>
        <taxon>Pezizomycotina</taxon>
        <taxon>Dothideomycetes</taxon>
        <taxon>Pleosporomycetidae</taxon>
        <taxon>Pleosporales</taxon>
        <taxon>Pleosporales incertae sedis</taxon>
        <taxon>Massariosphaeria</taxon>
    </lineage>
</organism>
<evidence type="ECO:0000256" key="6">
    <source>
        <dbReference type="HAMAP-Rule" id="MF_03027"/>
    </source>
</evidence>
<feature type="compositionally biased region" description="Basic residues" evidence="8">
    <location>
        <begin position="1"/>
        <end position="10"/>
    </location>
</feature>
<dbReference type="GO" id="GO:0046983">
    <property type="term" value="F:protein dimerization activity"/>
    <property type="evidence" value="ECO:0007669"/>
    <property type="project" value="InterPro"/>
</dbReference>
<keyword evidence="2 6" id="KW-0698">rRNA processing</keyword>
<dbReference type="SUPFAM" id="SSF50978">
    <property type="entry name" value="WD40 repeat-like"/>
    <property type="match status" value="1"/>
</dbReference>
<dbReference type="PANTHER" id="PTHR17605:SF0">
    <property type="entry name" value="RIBOSOME BIOGENESIS PROTEIN BOP1"/>
    <property type="match status" value="1"/>
</dbReference>
<dbReference type="Proteomes" id="UP000481861">
    <property type="component" value="Unassembled WGS sequence"/>
</dbReference>
<proteinExistence type="inferred from homology"/>
<keyword evidence="1 6" id="KW-0690">Ribosome biogenesis</keyword>
<feature type="domain" description="BHLH" evidence="9">
    <location>
        <begin position="1131"/>
        <end position="1182"/>
    </location>
</feature>
<dbReference type="GO" id="GO:0000463">
    <property type="term" value="P:maturation of LSU-rRNA from tricistronic rRNA transcript (SSU-rRNA, 5.8S rRNA, LSU-rRNA)"/>
    <property type="evidence" value="ECO:0007669"/>
    <property type="project" value="UniProtKB-UniRule"/>
</dbReference>
<dbReference type="InterPro" id="IPR015943">
    <property type="entry name" value="WD40/YVTN_repeat-like_dom_sf"/>
</dbReference>
<dbReference type="InterPro" id="IPR001680">
    <property type="entry name" value="WD40_rpt"/>
</dbReference>
<dbReference type="GO" id="GO:0043021">
    <property type="term" value="F:ribonucleoprotein complex binding"/>
    <property type="evidence" value="ECO:0007669"/>
    <property type="project" value="UniProtKB-UniRule"/>
</dbReference>
<dbReference type="Gene3D" id="2.130.10.10">
    <property type="entry name" value="YVTN repeat-like/Quinoprotein amine dehydrogenase"/>
    <property type="match status" value="1"/>
</dbReference>
<feature type="compositionally biased region" description="Basic and acidic residues" evidence="8">
    <location>
        <begin position="88"/>
        <end position="105"/>
    </location>
</feature>
<feature type="compositionally biased region" description="Acidic residues" evidence="8">
    <location>
        <begin position="1220"/>
        <end position="1235"/>
    </location>
</feature>
<evidence type="ECO:0000259" key="9">
    <source>
        <dbReference type="PROSITE" id="PS50888"/>
    </source>
</evidence>
<dbReference type="SMART" id="SM00320">
    <property type="entry name" value="WD40"/>
    <property type="match status" value="4"/>
</dbReference>
<dbReference type="GO" id="GO:0030687">
    <property type="term" value="C:preribosome, large subunit precursor"/>
    <property type="evidence" value="ECO:0007669"/>
    <property type="project" value="UniProtKB-UniRule"/>
</dbReference>
<evidence type="ECO:0000256" key="7">
    <source>
        <dbReference type="PROSITE-ProRule" id="PRU00221"/>
    </source>
</evidence>
<keyword evidence="5 6" id="KW-0539">Nucleus</keyword>
<dbReference type="InterPro" id="IPR036322">
    <property type="entry name" value="WD40_repeat_dom_sf"/>
</dbReference>
<dbReference type="OrthoDB" id="5571054at2759"/>